<evidence type="ECO:0000313" key="3">
    <source>
        <dbReference type="Proteomes" id="UP000436482"/>
    </source>
</evidence>
<keyword evidence="1" id="KW-0812">Transmembrane</keyword>
<dbReference type="GO" id="GO:0016787">
    <property type="term" value="F:hydrolase activity"/>
    <property type="evidence" value="ECO:0007669"/>
    <property type="project" value="UniProtKB-KW"/>
</dbReference>
<organism evidence="2 3">
    <name type="scientific">Escherichia coli</name>
    <dbReference type="NCBI Taxonomy" id="562"/>
    <lineage>
        <taxon>Bacteria</taxon>
        <taxon>Pseudomonadati</taxon>
        <taxon>Pseudomonadota</taxon>
        <taxon>Gammaproteobacteria</taxon>
        <taxon>Enterobacterales</taxon>
        <taxon>Enterobacteriaceae</taxon>
        <taxon>Escherichia</taxon>
    </lineage>
</organism>
<name>A0A6N8NI73_ECOLX</name>
<evidence type="ECO:0000313" key="2">
    <source>
        <dbReference type="EMBL" id="MWR90226.1"/>
    </source>
</evidence>
<protein>
    <submittedName>
        <fullName evidence="2">Glycoside hydrolase family 25 protein</fullName>
    </submittedName>
</protein>
<feature type="transmembrane region" description="Helical" evidence="1">
    <location>
        <begin position="12"/>
        <end position="30"/>
    </location>
</feature>
<feature type="non-terminal residue" evidence="2">
    <location>
        <position position="31"/>
    </location>
</feature>
<evidence type="ECO:0000256" key="1">
    <source>
        <dbReference type="SAM" id="Phobius"/>
    </source>
</evidence>
<keyword evidence="1" id="KW-0472">Membrane</keyword>
<reference evidence="2 3" key="1">
    <citation type="submission" date="2019-12" db="EMBL/GenBank/DDBJ databases">
        <title>Enteriobacteria Tanzani isolates_8377-8380.</title>
        <authorList>
            <person name="Subbiah M."/>
            <person name="Call D."/>
        </authorList>
    </citation>
    <scope>NUCLEOTIDE SEQUENCE [LARGE SCALE GENOMIC DNA]</scope>
    <source>
        <strain evidence="2 3">8379wE6</strain>
    </source>
</reference>
<keyword evidence="2" id="KW-0378">Hydrolase</keyword>
<accession>A0A6N8NI73</accession>
<dbReference type="Proteomes" id="UP000436482">
    <property type="component" value="Unassembled WGS sequence"/>
</dbReference>
<comment type="caution">
    <text evidence="2">The sequence shown here is derived from an EMBL/GenBank/DDBJ whole genome shotgun (WGS) entry which is preliminary data.</text>
</comment>
<dbReference type="EMBL" id="WTQQ01000357">
    <property type="protein sequence ID" value="MWR90226.1"/>
    <property type="molecule type" value="Genomic_DNA"/>
</dbReference>
<keyword evidence="1" id="KW-1133">Transmembrane helix</keyword>
<gene>
    <name evidence="2" type="ORF">GP979_18300</name>
</gene>
<sequence length="31" mass="3459">MKPMQLRITSRKKLTSLLCALGLISIVAIYP</sequence>
<dbReference type="AlphaFoldDB" id="A0A6N8NI73"/>
<proteinExistence type="predicted"/>